<feature type="domain" description="HTH merR-type" evidence="3">
    <location>
        <begin position="1"/>
        <end position="69"/>
    </location>
</feature>
<keyword evidence="2" id="KW-0175">Coiled coil</keyword>
<dbReference type="AlphaFoldDB" id="A0A1R0Y4L3"/>
<dbReference type="SUPFAM" id="SSF46955">
    <property type="entry name" value="Putative DNA-binding domain"/>
    <property type="match status" value="1"/>
</dbReference>
<sequence length="115" mass="13812">MTISEVSEKFNLSPDTLRYYERIGIIPHVNRNKSGNRDYSEEDCRWIEHIKCMRGIGLPVEILIKYVELYRQGDEANHARVELLIEQRKQLLSKMEEMNRVLERMDEKIERMSKQ</sequence>
<feature type="coiled-coil region" evidence="2">
    <location>
        <begin position="81"/>
        <end position="115"/>
    </location>
</feature>
<dbReference type="PANTHER" id="PTHR30204">
    <property type="entry name" value="REDOX-CYCLING DRUG-SENSING TRANSCRIPTIONAL ACTIVATOR SOXR"/>
    <property type="match status" value="1"/>
</dbReference>
<dbReference type="EMBL" id="MPTC01000005">
    <property type="protein sequence ID" value="OMD42276.1"/>
    <property type="molecule type" value="Genomic_DNA"/>
</dbReference>
<protein>
    <submittedName>
        <fullName evidence="4">MerR family transcriptional regulator</fullName>
    </submittedName>
</protein>
<dbReference type="InterPro" id="IPR047057">
    <property type="entry name" value="MerR_fam"/>
</dbReference>
<accession>A0A1R0Y4L3</accession>
<evidence type="ECO:0000256" key="1">
    <source>
        <dbReference type="ARBA" id="ARBA00023125"/>
    </source>
</evidence>
<evidence type="ECO:0000259" key="3">
    <source>
        <dbReference type="PROSITE" id="PS50937"/>
    </source>
</evidence>
<dbReference type="GO" id="GO:0003700">
    <property type="term" value="F:DNA-binding transcription factor activity"/>
    <property type="evidence" value="ECO:0007669"/>
    <property type="project" value="InterPro"/>
</dbReference>
<evidence type="ECO:0000256" key="2">
    <source>
        <dbReference type="SAM" id="Coils"/>
    </source>
</evidence>
<dbReference type="PROSITE" id="PS50937">
    <property type="entry name" value="HTH_MERR_2"/>
    <property type="match status" value="1"/>
</dbReference>
<evidence type="ECO:0000313" key="4">
    <source>
        <dbReference type="EMBL" id="OMD42276.1"/>
    </source>
</evidence>
<dbReference type="Gene3D" id="1.10.1660.10">
    <property type="match status" value="1"/>
</dbReference>
<dbReference type="Proteomes" id="UP000187439">
    <property type="component" value="Unassembled WGS sequence"/>
</dbReference>
<dbReference type="GO" id="GO:0003677">
    <property type="term" value="F:DNA binding"/>
    <property type="evidence" value="ECO:0007669"/>
    <property type="project" value="UniProtKB-KW"/>
</dbReference>
<gene>
    <name evidence="4" type="ORF">BSK52_09305</name>
</gene>
<proteinExistence type="predicted"/>
<dbReference type="InterPro" id="IPR009061">
    <property type="entry name" value="DNA-bd_dom_put_sf"/>
</dbReference>
<dbReference type="InterPro" id="IPR000551">
    <property type="entry name" value="MerR-type_HTH_dom"/>
</dbReference>
<evidence type="ECO:0000313" key="5">
    <source>
        <dbReference type="Proteomes" id="UP000187439"/>
    </source>
</evidence>
<dbReference type="RefSeq" id="WP_042127672.1">
    <property type="nucleotide sequence ID" value="NZ_MPTC01000005.1"/>
</dbReference>
<keyword evidence="1" id="KW-0238">DNA-binding</keyword>
<dbReference type="SMART" id="SM00422">
    <property type="entry name" value="HTH_MERR"/>
    <property type="match status" value="1"/>
</dbReference>
<reference evidence="4 5" key="1">
    <citation type="submission" date="2016-10" db="EMBL/GenBank/DDBJ databases">
        <title>Paenibacillus species isolates.</title>
        <authorList>
            <person name="Beno S.M."/>
        </authorList>
    </citation>
    <scope>NUCLEOTIDE SEQUENCE [LARGE SCALE GENOMIC DNA]</scope>
    <source>
        <strain evidence="4 5">FSL H7-0710</strain>
    </source>
</reference>
<dbReference type="Pfam" id="PF13411">
    <property type="entry name" value="MerR_1"/>
    <property type="match status" value="1"/>
</dbReference>
<dbReference type="OrthoDB" id="9811174at2"/>
<name>A0A1R0Y4L3_9BACL</name>
<dbReference type="CDD" id="cd01109">
    <property type="entry name" value="HTH_YyaN"/>
    <property type="match status" value="1"/>
</dbReference>
<organism evidence="4 5">
    <name type="scientific">Paenibacillus odorifer</name>
    <dbReference type="NCBI Taxonomy" id="189426"/>
    <lineage>
        <taxon>Bacteria</taxon>
        <taxon>Bacillati</taxon>
        <taxon>Bacillota</taxon>
        <taxon>Bacilli</taxon>
        <taxon>Bacillales</taxon>
        <taxon>Paenibacillaceae</taxon>
        <taxon>Paenibacillus</taxon>
    </lineage>
</organism>
<dbReference type="PANTHER" id="PTHR30204:SF98">
    <property type="entry name" value="HTH-TYPE TRANSCRIPTIONAL REGULATOR ADHR"/>
    <property type="match status" value="1"/>
</dbReference>
<comment type="caution">
    <text evidence="4">The sequence shown here is derived from an EMBL/GenBank/DDBJ whole genome shotgun (WGS) entry which is preliminary data.</text>
</comment>